<feature type="transmembrane region" description="Helical" evidence="6">
    <location>
        <begin position="22"/>
        <end position="43"/>
    </location>
</feature>
<evidence type="ECO:0000256" key="4">
    <source>
        <dbReference type="ARBA" id="ARBA00023136"/>
    </source>
</evidence>
<dbReference type="InterPro" id="IPR052337">
    <property type="entry name" value="SAT4-like"/>
</dbReference>
<sequence>MHAKTSWITVSQKAAAGISYEALVPAVVLTALAILTVGLRWYSRMRLSGVYGVEDVVVTLALIFSIAFTGTIGGEFTIDMPNTDRAGRGSLLKIMIKLMFAGAIFYHLAVNLVRFSIICQYLRLFNHLIPFRIAIYILFLATIAAMAWGVLSIVFFCDPIHAYWDASVIGKCMDAETRFWSCSLVSIVLDCAIWIMPMLVLGRLRLEWRAKVGLLVPFVMGFSVCIVSVLRLVRVHGAAEKDNVSKSGSYEAIWSTAEINVAIICSSLLAMKPLMRIISNLGTSNPPSMHEENSGIRRVMSISTLEESLDGTQGPLEARCEAYVWTESINAGGKGKKRSIGSDRIQSVRNISLW</sequence>
<evidence type="ECO:0000259" key="7">
    <source>
        <dbReference type="Pfam" id="PF20684"/>
    </source>
</evidence>
<feature type="transmembrane region" description="Helical" evidence="6">
    <location>
        <begin position="177"/>
        <end position="200"/>
    </location>
</feature>
<dbReference type="Pfam" id="PF20684">
    <property type="entry name" value="Fung_rhodopsin"/>
    <property type="match status" value="1"/>
</dbReference>
<feature type="transmembrane region" description="Helical" evidence="6">
    <location>
        <begin position="212"/>
        <end position="232"/>
    </location>
</feature>
<dbReference type="Proteomes" id="UP000800036">
    <property type="component" value="Unassembled WGS sequence"/>
</dbReference>
<reference evidence="8" key="1">
    <citation type="journal article" date="2020" name="Stud. Mycol.">
        <title>101 Dothideomycetes genomes: a test case for predicting lifestyles and emergence of pathogens.</title>
        <authorList>
            <person name="Haridas S."/>
            <person name="Albert R."/>
            <person name="Binder M."/>
            <person name="Bloem J."/>
            <person name="Labutti K."/>
            <person name="Salamov A."/>
            <person name="Andreopoulos B."/>
            <person name="Baker S."/>
            <person name="Barry K."/>
            <person name="Bills G."/>
            <person name="Bluhm B."/>
            <person name="Cannon C."/>
            <person name="Castanera R."/>
            <person name="Culley D."/>
            <person name="Daum C."/>
            <person name="Ezra D."/>
            <person name="Gonzalez J."/>
            <person name="Henrissat B."/>
            <person name="Kuo A."/>
            <person name="Liang C."/>
            <person name="Lipzen A."/>
            <person name="Lutzoni F."/>
            <person name="Magnuson J."/>
            <person name="Mondo S."/>
            <person name="Nolan M."/>
            <person name="Ohm R."/>
            <person name="Pangilinan J."/>
            <person name="Park H.-J."/>
            <person name="Ramirez L."/>
            <person name="Alfaro M."/>
            <person name="Sun H."/>
            <person name="Tritt A."/>
            <person name="Yoshinaga Y."/>
            <person name="Zwiers L.-H."/>
            <person name="Turgeon B."/>
            <person name="Goodwin S."/>
            <person name="Spatafora J."/>
            <person name="Crous P."/>
            <person name="Grigoriev I."/>
        </authorList>
    </citation>
    <scope>NUCLEOTIDE SEQUENCE</scope>
    <source>
        <strain evidence="8">CBS 107.79</strain>
    </source>
</reference>
<dbReference type="PANTHER" id="PTHR33048">
    <property type="entry name" value="PTH11-LIKE INTEGRAL MEMBRANE PROTEIN (AFU_ORTHOLOGUE AFUA_5G11245)"/>
    <property type="match status" value="1"/>
</dbReference>
<dbReference type="EMBL" id="ML976794">
    <property type="protein sequence ID" value="KAF1964300.1"/>
    <property type="molecule type" value="Genomic_DNA"/>
</dbReference>
<evidence type="ECO:0000256" key="5">
    <source>
        <dbReference type="ARBA" id="ARBA00038359"/>
    </source>
</evidence>
<keyword evidence="3 6" id="KW-1133">Transmembrane helix</keyword>
<gene>
    <name evidence="8" type="ORF">BU23DRAFT_547697</name>
</gene>
<keyword evidence="4 6" id="KW-0472">Membrane</keyword>
<evidence type="ECO:0000256" key="3">
    <source>
        <dbReference type="ARBA" id="ARBA00022989"/>
    </source>
</evidence>
<feature type="transmembrane region" description="Helical" evidence="6">
    <location>
        <begin position="94"/>
        <end position="113"/>
    </location>
</feature>
<evidence type="ECO:0000313" key="9">
    <source>
        <dbReference type="Proteomes" id="UP000800036"/>
    </source>
</evidence>
<evidence type="ECO:0000256" key="6">
    <source>
        <dbReference type="SAM" id="Phobius"/>
    </source>
</evidence>
<proteinExistence type="inferred from homology"/>
<feature type="transmembrane region" description="Helical" evidence="6">
    <location>
        <begin position="55"/>
        <end position="74"/>
    </location>
</feature>
<dbReference type="PANTHER" id="PTHR33048:SF47">
    <property type="entry name" value="INTEGRAL MEMBRANE PROTEIN-RELATED"/>
    <property type="match status" value="1"/>
</dbReference>
<keyword evidence="9" id="KW-1185">Reference proteome</keyword>
<comment type="similarity">
    <text evidence="5">Belongs to the SAT4 family.</text>
</comment>
<organism evidence="8 9">
    <name type="scientific">Bimuria novae-zelandiae CBS 107.79</name>
    <dbReference type="NCBI Taxonomy" id="1447943"/>
    <lineage>
        <taxon>Eukaryota</taxon>
        <taxon>Fungi</taxon>
        <taxon>Dikarya</taxon>
        <taxon>Ascomycota</taxon>
        <taxon>Pezizomycotina</taxon>
        <taxon>Dothideomycetes</taxon>
        <taxon>Pleosporomycetidae</taxon>
        <taxon>Pleosporales</taxon>
        <taxon>Massarineae</taxon>
        <taxon>Didymosphaeriaceae</taxon>
        <taxon>Bimuria</taxon>
    </lineage>
</organism>
<protein>
    <recommendedName>
        <fullName evidence="7">Rhodopsin domain-containing protein</fullName>
    </recommendedName>
</protein>
<keyword evidence="2 6" id="KW-0812">Transmembrane</keyword>
<feature type="transmembrane region" description="Helical" evidence="6">
    <location>
        <begin position="133"/>
        <end position="157"/>
    </location>
</feature>
<dbReference type="InterPro" id="IPR049326">
    <property type="entry name" value="Rhodopsin_dom_fungi"/>
</dbReference>
<dbReference type="GO" id="GO:0016020">
    <property type="term" value="C:membrane"/>
    <property type="evidence" value="ECO:0007669"/>
    <property type="project" value="UniProtKB-SubCell"/>
</dbReference>
<accession>A0A6A5UIX9</accession>
<feature type="domain" description="Rhodopsin" evidence="7">
    <location>
        <begin position="39"/>
        <end position="276"/>
    </location>
</feature>
<comment type="subcellular location">
    <subcellularLocation>
        <location evidence="1">Membrane</location>
        <topology evidence="1">Multi-pass membrane protein</topology>
    </subcellularLocation>
</comment>
<dbReference type="AlphaFoldDB" id="A0A6A5UIX9"/>
<dbReference type="OrthoDB" id="444631at2759"/>
<evidence type="ECO:0000256" key="2">
    <source>
        <dbReference type="ARBA" id="ARBA00022692"/>
    </source>
</evidence>
<evidence type="ECO:0000313" key="8">
    <source>
        <dbReference type="EMBL" id="KAF1964300.1"/>
    </source>
</evidence>
<evidence type="ECO:0000256" key="1">
    <source>
        <dbReference type="ARBA" id="ARBA00004141"/>
    </source>
</evidence>
<name>A0A6A5UIX9_9PLEO</name>